<organism evidence="1 2">
    <name type="scientific">Phytophthora rubi</name>
    <dbReference type="NCBI Taxonomy" id="129364"/>
    <lineage>
        <taxon>Eukaryota</taxon>
        <taxon>Sar</taxon>
        <taxon>Stramenopiles</taxon>
        <taxon>Oomycota</taxon>
        <taxon>Peronosporomycetes</taxon>
        <taxon>Peronosporales</taxon>
        <taxon>Peronosporaceae</taxon>
        <taxon>Phytophthora</taxon>
    </lineage>
</organism>
<evidence type="ECO:0000313" key="2">
    <source>
        <dbReference type="Proteomes" id="UP000429607"/>
    </source>
</evidence>
<sequence>MVVEDALITKQRRRSPRLQWYLTKTLSVVRLAPVLTWRAFSPVWSLVSDCWMVSGPRWWRFALASKMRRPAWRNSRMSEKAWTACGTASGVCLGSLVVTLTACVADVRKARRTTSGYARAWRGTSTGSVICTTVSVTWRRERLAA</sequence>
<dbReference type="AlphaFoldDB" id="A0A6A3IDQ8"/>
<reference evidence="1 2" key="1">
    <citation type="submission" date="2018-09" db="EMBL/GenBank/DDBJ databases">
        <title>Genomic investigation of the strawberry pathogen Phytophthora fragariae indicates pathogenicity is determined by transcriptional variation in three key races.</title>
        <authorList>
            <person name="Adams T.M."/>
            <person name="Armitage A.D."/>
            <person name="Sobczyk M.K."/>
            <person name="Bates H.J."/>
            <person name="Dunwell J.M."/>
            <person name="Nellist C.F."/>
            <person name="Harrison R.J."/>
        </authorList>
    </citation>
    <scope>NUCLEOTIDE SEQUENCE [LARGE SCALE GENOMIC DNA]</scope>
    <source>
        <strain evidence="1 2">SCRP249</strain>
    </source>
</reference>
<proteinExistence type="predicted"/>
<gene>
    <name evidence="1" type="ORF">PR001_g24073</name>
</gene>
<dbReference type="Proteomes" id="UP000429607">
    <property type="component" value="Unassembled WGS sequence"/>
</dbReference>
<protein>
    <submittedName>
        <fullName evidence="1">Uncharacterized protein</fullName>
    </submittedName>
</protein>
<name>A0A6A3IDQ8_9STRA</name>
<evidence type="ECO:0000313" key="1">
    <source>
        <dbReference type="EMBL" id="KAE8981176.1"/>
    </source>
</evidence>
<accession>A0A6A3IDQ8</accession>
<comment type="caution">
    <text evidence="1">The sequence shown here is derived from an EMBL/GenBank/DDBJ whole genome shotgun (WGS) entry which is preliminary data.</text>
</comment>
<dbReference type="EMBL" id="QXFV01002980">
    <property type="protein sequence ID" value="KAE8981176.1"/>
    <property type="molecule type" value="Genomic_DNA"/>
</dbReference>